<dbReference type="AlphaFoldDB" id="A0A1I1BQN6"/>
<dbReference type="STRING" id="237018.SAMN04489723_1162"/>
<name>A0A1I1BQN6_9BACT</name>
<feature type="region of interest" description="Disordered" evidence="1">
    <location>
        <begin position="263"/>
        <end position="444"/>
    </location>
</feature>
<reference evidence="3 4" key="1">
    <citation type="submission" date="2016-10" db="EMBL/GenBank/DDBJ databases">
        <authorList>
            <person name="de Groot N.N."/>
        </authorList>
    </citation>
    <scope>NUCLEOTIDE SEQUENCE [LARGE SCALE GENOMIC DNA]</scope>
    <source>
        <strain evidence="3 4">DSM 23399</strain>
    </source>
</reference>
<dbReference type="OrthoDB" id="837120at2"/>
<gene>
    <name evidence="3" type="ORF">SAMN04489723_1162</name>
</gene>
<organism evidence="3 4">
    <name type="scientific">Algoriphagus aquimarinus</name>
    <dbReference type="NCBI Taxonomy" id="237018"/>
    <lineage>
        <taxon>Bacteria</taxon>
        <taxon>Pseudomonadati</taxon>
        <taxon>Bacteroidota</taxon>
        <taxon>Cytophagia</taxon>
        <taxon>Cytophagales</taxon>
        <taxon>Cyclobacteriaceae</taxon>
        <taxon>Algoriphagus</taxon>
    </lineage>
</organism>
<evidence type="ECO:0000256" key="1">
    <source>
        <dbReference type="SAM" id="MobiDB-lite"/>
    </source>
</evidence>
<feature type="compositionally biased region" description="Low complexity" evidence="1">
    <location>
        <begin position="394"/>
        <end position="444"/>
    </location>
</feature>
<keyword evidence="2" id="KW-0732">Signal</keyword>
<keyword evidence="4" id="KW-1185">Reference proteome</keyword>
<feature type="compositionally biased region" description="Polar residues" evidence="1">
    <location>
        <begin position="275"/>
        <end position="308"/>
    </location>
</feature>
<feature type="chain" id="PRO_5011498108" evidence="2">
    <location>
        <begin position="28"/>
        <end position="444"/>
    </location>
</feature>
<protein>
    <submittedName>
        <fullName evidence="3">Uncharacterized protein</fullName>
    </submittedName>
</protein>
<dbReference type="EMBL" id="FOKK01000016">
    <property type="protein sequence ID" value="SFB52122.1"/>
    <property type="molecule type" value="Genomic_DNA"/>
</dbReference>
<feature type="compositionally biased region" description="Low complexity" evidence="1">
    <location>
        <begin position="322"/>
        <end position="344"/>
    </location>
</feature>
<feature type="signal peptide" evidence="2">
    <location>
        <begin position="1"/>
        <end position="27"/>
    </location>
</feature>
<dbReference type="Proteomes" id="UP000198790">
    <property type="component" value="Unassembled WGS sequence"/>
</dbReference>
<accession>A0A1I1BQN6</accession>
<proteinExistence type="predicted"/>
<dbReference type="RefSeq" id="WP_092899733.1">
    <property type="nucleotide sequence ID" value="NZ_FOKK01000016.1"/>
</dbReference>
<evidence type="ECO:0000313" key="4">
    <source>
        <dbReference type="Proteomes" id="UP000198790"/>
    </source>
</evidence>
<evidence type="ECO:0000256" key="2">
    <source>
        <dbReference type="SAM" id="SignalP"/>
    </source>
</evidence>
<evidence type="ECO:0000313" key="3">
    <source>
        <dbReference type="EMBL" id="SFB52122.1"/>
    </source>
</evidence>
<sequence length="444" mass="47759">MKNSSIITSSFILGSLILVSCSTSKLASSDTSDNLYFMASDARIATEYAVQNNNPEQFQTLSSSATETIPQESFSSRNVNPDYIARYQAEEGTAQDDVVYFDEASGEESNPDINAYDNYRVGSSGNNSNFSNSMAFNMGMMYGMNSFGMGGFYNPYMGYGFRPGFNMNIGFGFGNPFYRSMYYRPSYGMMGFYDPWGPVYGMGGYGYGYPGYGYSPMFSSNPIYVLPGGEYGDRQVVRGARPTRGSSLAASRGGSISNVALQPSTARAQARRDVLNSTNSATPRRLVSNSDNSRVSARDFSSSQNDYYNSRAREGSSRNVGSAAMDRSVSSSRSAMPSARPSVSTSNTRSIDTGRGGTVRSAIPSNSRTSSPSYNRSNVPARSSSPTYNRGETNTRTVTPSRTSTPTSTPTYTAPTRSSGSTGTSTGTTRTTTTTTTTRGGRGN</sequence>
<dbReference type="PROSITE" id="PS51257">
    <property type="entry name" value="PROKAR_LIPOPROTEIN"/>
    <property type="match status" value="1"/>
</dbReference>
<feature type="compositionally biased region" description="Polar residues" evidence="1">
    <location>
        <begin position="363"/>
        <end position="392"/>
    </location>
</feature>